<gene>
    <name evidence="4" type="primary">LOC105043608</name>
</gene>
<feature type="transmembrane region" description="Helical" evidence="1">
    <location>
        <begin position="186"/>
        <end position="208"/>
    </location>
</feature>
<dbReference type="SUPFAM" id="SSF48317">
    <property type="entry name" value="Acid phosphatase/Vanadium-dependent haloperoxidase"/>
    <property type="match status" value="1"/>
</dbReference>
<dbReference type="InterPro" id="IPR000326">
    <property type="entry name" value="PAP2/HPO"/>
</dbReference>
<dbReference type="GO" id="GO:0042392">
    <property type="term" value="F:sphingosine-1-phosphate phosphatase activity"/>
    <property type="evidence" value="ECO:0007669"/>
    <property type="project" value="TreeGrafter"/>
</dbReference>
<evidence type="ECO:0000256" key="1">
    <source>
        <dbReference type="SAM" id="Phobius"/>
    </source>
</evidence>
<dbReference type="SMART" id="SM00014">
    <property type="entry name" value="acidPPc"/>
    <property type="match status" value="1"/>
</dbReference>
<dbReference type="AlphaFoldDB" id="A0A8N4IDI6"/>
<dbReference type="Pfam" id="PF01569">
    <property type="entry name" value="PAP2"/>
    <property type="match status" value="1"/>
</dbReference>
<dbReference type="Gene3D" id="1.20.144.10">
    <property type="entry name" value="Phosphatidic acid phosphatase type 2/haloperoxidase"/>
    <property type="match status" value="1"/>
</dbReference>
<protein>
    <submittedName>
        <fullName evidence="4">Probable lipid phosphate phosphatase beta isoform X1</fullName>
    </submittedName>
</protein>
<keyword evidence="3" id="KW-1185">Reference proteome</keyword>
<organism evidence="3 4">
    <name type="scientific">Elaeis guineensis var. tenera</name>
    <name type="common">Oil palm</name>
    <dbReference type="NCBI Taxonomy" id="51953"/>
    <lineage>
        <taxon>Eukaryota</taxon>
        <taxon>Viridiplantae</taxon>
        <taxon>Streptophyta</taxon>
        <taxon>Embryophyta</taxon>
        <taxon>Tracheophyta</taxon>
        <taxon>Spermatophyta</taxon>
        <taxon>Magnoliopsida</taxon>
        <taxon>Liliopsida</taxon>
        <taxon>Arecaceae</taxon>
        <taxon>Arecoideae</taxon>
        <taxon>Cocoseae</taxon>
        <taxon>Elaeidinae</taxon>
        <taxon>Elaeis</taxon>
    </lineage>
</organism>
<dbReference type="RefSeq" id="XP_029119954.1">
    <property type="nucleotide sequence ID" value="XM_029264121.1"/>
</dbReference>
<reference evidence="4" key="1">
    <citation type="submission" date="2025-08" db="UniProtKB">
        <authorList>
            <consortium name="RefSeq"/>
        </authorList>
    </citation>
    <scope>IDENTIFICATION</scope>
</reference>
<dbReference type="OrthoDB" id="10266771at2759"/>
<dbReference type="Proteomes" id="UP000504607">
    <property type="component" value="Chromosome 4"/>
</dbReference>
<feature type="domain" description="Phosphatidic acid phosphatase type 2/haloperoxidase" evidence="2">
    <location>
        <begin position="76"/>
        <end position="205"/>
    </location>
</feature>
<accession>A0A8N4IDI6</accession>
<keyword evidence="1" id="KW-1133">Transmembrane helix</keyword>
<keyword evidence="1" id="KW-0812">Transmembrane</keyword>
<proteinExistence type="predicted"/>
<evidence type="ECO:0000259" key="2">
    <source>
        <dbReference type="SMART" id="SM00014"/>
    </source>
</evidence>
<feature type="transmembrane region" description="Helical" evidence="1">
    <location>
        <begin position="73"/>
        <end position="94"/>
    </location>
</feature>
<keyword evidence="1" id="KW-0472">Membrane</keyword>
<dbReference type="PANTHER" id="PTHR14969:SF13">
    <property type="entry name" value="AT30094P"/>
    <property type="match status" value="1"/>
</dbReference>
<name>A0A8N4IDI6_ELAGV</name>
<evidence type="ECO:0000313" key="3">
    <source>
        <dbReference type="Proteomes" id="UP000504607"/>
    </source>
</evidence>
<evidence type="ECO:0000313" key="4">
    <source>
        <dbReference type="RefSeq" id="XP_029119954.1"/>
    </source>
</evidence>
<sequence>MSAAATTTTAASLPRPSLLHHLVTLDTALSLRIHSLFRPVPRSLLKALEISGDGRFWFPIPLALLPFSSSATAFPFLLALLLGFLLDLLLIGLVKHLVRRPRPVYNKGMSLAFAVDHWSFPSGHSSRVFFIASFLRLSHASLRQLLADRLWIGAHYGGDPAELLLRLVFVWSVATSASRVLLGRHFVLDVVAGSCLGVLEAFMVFYFFHF</sequence>
<dbReference type="InterPro" id="IPR036938">
    <property type="entry name" value="PAP2/HPO_sf"/>
</dbReference>
<dbReference type="PANTHER" id="PTHR14969">
    <property type="entry name" value="SPHINGOSINE-1-PHOSPHATE PHOSPHOHYDROLASE"/>
    <property type="match status" value="1"/>
</dbReference>